<comment type="caution">
    <text evidence="1">The sequence shown here is derived from an EMBL/GenBank/DDBJ whole genome shotgun (WGS) entry which is preliminary data.</text>
</comment>
<name>A0A1G2PK75_9BACT</name>
<dbReference type="EMBL" id="MHSS01000004">
    <property type="protein sequence ID" value="OHA48707.1"/>
    <property type="molecule type" value="Genomic_DNA"/>
</dbReference>
<dbReference type="AlphaFoldDB" id="A0A1G2PK75"/>
<reference evidence="1 2" key="1">
    <citation type="journal article" date="2016" name="Nat. Commun.">
        <title>Thousands of microbial genomes shed light on interconnected biogeochemical processes in an aquifer system.</title>
        <authorList>
            <person name="Anantharaman K."/>
            <person name="Brown C.T."/>
            <person name="Hug L.A."/>
            <person name="Sharon I."/>
            <person name="Castelle C.J."/>
            <person name="Probst A.J."/>
            <person name="Thomas B.C."/>
            <person name="Singh A."/>
            <person name="Wilkins M.J."/>
            <person name="Karaoz U."/>
            <person name="Brodie E.L."/>
            <person name="Williams K.H."/>
            <person name="Hubbard S.S."/>
            <person name="Banfield J.F."/>
        </authorList>
    </citation>
    <scope>NUCLEOTIDE SEQUENCE [LARGE SCALE GENOMIC DNA]</scope>
</reference>
<protein>
    <submittedName>
        <fullName evidence="1">Uncharacterized protein</fullName>
    </submittedName>
</protein>
<accession>A0A1G2PK75</accession>
<dbReference type="Proteomes" id="UP000177629">
    <property type="component" value="Unassembled WGS sequence"/>
</dbReference>
<dbReference type="SUPFAM" id="SSF63829">
    <property type="entry name" value="Calcium-dependent phosphotriesterase"/>
    <property type="match status" value="1"/>
</dbReference>
<evidence type="ECO:0000313" key="1">
    <source>
        <dbReference type="EMBL" id="OHA48707.1"/>
    </source>
</evidence>
<dbReference type="STRING" id="1802362.A2806_01110"/>
<evidence type="ECO:0000313" key="2">
    <source>
        <dbReference type="Proteomes" id="UP000177629"/>
    </source>
</evidence>
<organism evidence="1 2">
    <name type="scientific">Candidatus Terrybacteria bacterium RIFCSPHIGHO2_01_FULL_48_17</name>
    <dbReference type="NCBI Taxonomy" id="1802362"/>
    <lineage>
        <taxon>Bacteria</taxon>
        <taxon>Candidatus Terryibacteriota</taxon>
    </lineage>
</organism>
<proteinExistence type="predicted"/>
<gene>
    <name evidence="1" type="ORF">A2806_01110</name>
</gene>
<sequence>MDTRHAPRNILQYLLLALGGVVLLSAMLALASLKDASKQNVRALTPEDISTTINGIFNTGDASAITALAGPDGQILVGGTVRSGGSFVPKLVSLEDGSASNLSFGLKNFSSAAVESVAYDGQTWLVGGGDPFLNPTSSPKLNSYDGSSFQDLSSLLQNYKGSAQALGGNGSYWLIGINGLPPSQGGALEAEVGTTSTVLLKYDGTNISEIISSTTKSDLTGAWIRDIAWNGEYWLIALESVPLSESSNFRGPYKSRLMRYDGTTLTELTVGKFINYAVFAIGWDGERWIIPAFDNITNQTSFWSYDGKAIARLSLALPDNKVVSALAWTRDKWIIATTNANNLRDKISRDLTQATDLTRDAGELWEYDGANLKNITVPTALLFVEDMVFDNTAQSAYIGGANSQGRVALLSFAVPAAPEFPDGTLLRAANRPEVFVIFKNKKKHVPDANIFGSYGYRFESVQTVDETTLNLIPDVKLISAPGDPRVFFLDRGQKRWLRNETVFASYGLPWDEILSINATDLSVYRDARLLKSPGDERVYFITGKGLIHHIPSPEAFVSYGNKWEDIVGVSIAELQSYEVANLVRKAGDFRVYKVQDGVKYWVRTYEAFQKFGLDPSKVLEINEVEFNSYTEGAPLN</sequence>